<evidence type="ECO:0000313" key="4">
    <source>
        <dbReference type="EMBL" id="PFR96689.1"/>
    </source>
</evidence>
<feature type="coiled-coil region" evidence="1">
    <location>
        <begin position="139"/>
        <end position="176"/>
    </location>
</feature>
<evidence type="ECO:0000259" key="3">
    <source>
        <dbReference type="Pfam" id="PF13411"/>
    </source>
</evidence>
<organism evidence="4 5">
    <name type="scientific">Bacillus cereus</name>
    <dbReference type="NCBI Taxonomy" id="1396"/>
    <lineage>
        <taxon>Bacteria</taxon>
        <taxon>Bacillati</taxon>
        <taxon>Bacillota</taxon>
        <taxon>Bacilli</taxon>
        <taxon>Bacillales</taxon>
        <taxon>Bacillaceae</taxon>
        <taxon>Bacillus</taxon>
        <taxon>Bacillus cereus group</taxon>
    </lineage>
</organism>
<dbReference type="Pfam" id="PF13152">
    <property type="entry name" value="DUF3967"/>
    <property type="match status" value="1"/>
</dbReference>
<dbReference type="Pfam" id="PF13411">
    <property type="entry name" value="MerR_1"/>
    <property type="match status" value="1"/>
</dbReference>
<evidence type="ECO:0008006" key="6">
    <source>
        <dbReference type="Google" id="ProtNLM"/>
    </source>
</evidence>
<dbReference type="AlphaFoldDB" id="A0AA44TD74"/>
<dbReference type="InterPro" id="IPR009061">
    <property type="entry name" value="DNA-bd_dom_put_sf"/>
</dbReference>
<evidence type="ECO:0000256" key="1">
    <source>
        <dbReference type="SAM" id="Coils"/>
    </source>
</evidence>
<proteinExistence type="predicted"/>
<dbReference type="InterPro" id="IPR025052">
    <property type="entry name" value="DUF3967"/>
</dbReference>
<keyword evidence="1" id="KW-0175">Coiled coil</keyword>
<dbReference type="InterPro" id="IPR000551">
    <property type="entry name" value="MerR-type_HTH_dom"/>
</dbReference>
<dbReference type="Proteomes" id="UP000226357">
    <property type="component" value="Unassembled WGS sequence"/>
</dbReference>
<gene>
    <name evidence="4" type="ORF">COK38_20665</name>
</gene>
<dbReference type="EMBL" id="NVBO01000247">
    <property type="protein sequence ID" value="PFR96689.1"/>
    <property type="molecule type" value="Genomic_DNA"/>
</dbReference>
<reference evidence="4 5" key="1">
    <citation type="submission" date="2017-09" db="EMBL/GenBank/DDBJ databases">
        <title>Large-scale bioinformatics analysis of Bacillus genomes uncovers conserved roles of natural products in bacterial physiology.</title>
        <authorList>
            <consortium name="Agbiome Team Llc"/>
            <person name="Bleich R.M."/>
            <person name="Grubbs K.J."/>
            <person name="Santa Maria K.C."/>
            <person name="Allen S.E."/>
            <person name="Farag S."/>
            <person name="Shank E.A."/>
            <person name="Bowers A."/>
        </authorList>
    </citation>
    <scope>NUCLEOTIDE SEQUENCE [LARGE SCALE GENOMIC DNA]</scope>
    <source>
        <strain evidence="4 5">AFS067272</strain>
    </source>
</reference>
<comment type="caution">
    <text evidence="4">The sequence shown here is derived from an EMBL/GenBank/DDBJ whole genome shotgun (WGS) entry which is preliminary data.</text>
</comment>
<dbReference type="SUPFAM" id="SSF46955">
    <property type="entry name" value="Putative DNA-binding domain"/>
    <property type="match status" value="1"/>
</dbReference>
<dbReference type="GO" id="GO:0003677">
    <property type="term" value="F:DNA binding"/>
    <property type="evidence" value="ECO:0007669"/>
    <property type="project" value="InterPro"/>
</dbReference>
<evidence type="ECO:0000313" key="5">
    <source>
        <dbReference type="Proteomes" id="UP000226357"/>
    </source>
</evidence>
<dbReference type="GO" id="GO:0006355">
    <property type="term" value="P:regulation of DNA-templated transcription"/>
    <property type="evidence" value="ECO:0007669"/>
    <property type="project" value="InterPro"/>
</dbReference>
<accession>A0AA44TD74</accession>
<sequence>MCNRHCIDRRNNDMEIQLLTISQIAKELNMPESTARYYRDRFIDYIPFVGKGRGKKYRPETVEILRFIAEGFNRNLTAMEIEEGLSRMVARNIEVEEETATTIAAAQQQWEDRGMSMQIEVGEKFQQMMNQFTLAMEVIADQKEEIAELRKTVAELQSKQSEQEKEMENKLKLNDEKLVEVIKEVQETKKQIETTKNGSWWRRLWGKH</sequence>
<name>A0AA44TD74_BACCE</name>
<protein>
    <recommendedName>
        <fullName evidence="6">HTH merR-type domain-containing protein</fullName>
    </recommendedName>
</protein>
<feature type="domain" description="HTH merR-type" evidence="3">
    <location>
        <begin position="20"/>
        <end position="83"/>
    </location>
</feature>
<feature type="domain" description="DUF3967" evidence="2">
    <location>
        <begin position="175"/>
        <end position="202"/>
    </location>
</feature>
<dbReference type="Gene3D" id="1.10.1660.10">
    <property type="match status" value="1"/>
</dbReference>
<evidence type="ECO:0000259" key="2">
    <source>
        <dbReference type="Pfam" id="PF13152"/>
    </source>
</evidence>